<dbReference type="Proteomes" id="UP001596250">
    <property type="component" value="Unassembled WGS sequence"/>
</dbReference>
<feature type="transmembrane region" description="Helical" evidence="1">
    <location>
        <begin position="21"/>
        <end position="43"/>
    </location>
</feature>
<evidence type="ECO:0000313" key="3">
    <source>
        <dbReference type="Proteomes" id="UP001596250"/>
    </source>
</evidence>
<accession>A0ABW1ITE0</accession>
<gene>
    <name evidence="2" type="ORF">ACFPXP_18135</name>
</gene>
<keyword evidence="1" id="KW-1133">Transmembrane helix</keyword>
<proteinExistence type="predicted"/>
<keyword evidence="1" id="KW-0812">Transmembrane</keyword>
<organism evidence="2 3">
    <name type="scientific">Marinicrinis lubricantis</name>
    <dbReference type="NCBI Taxonomy" id="2086470"/>
    <lineage>
        <taxon>Bacteria</taxon>
        <taxon>Bacillati</taxon>
        <taxon>Bacillota</taxon>
        <taxon>Bacilli</taxon>
        <taxon>Bacillales</taxon>
        <taxon>Paenibacillaceae</taxon>
    </lineage>
</organism>
<reference evidence="3" key="1">
    <citation type="journal article" date="2019" name="Int. J. Syst. Evol. Microbiol.">
        <title>The Global Catalogue of Microorganisms (GCM) 10K type strain sequencing project: providing services to taxonomists for standard genome sequencing and annotation.</title>
        <authorList>
            <consortium name="The Broad Institute Genomics Platform"/>
            <consortium name="The Broad Institute Genome Sequencing Center for Infectious Disease"/>
            <person name="Wu L."/>
            <person name="Ma J."/>
        </authorList>
    </citation>
    <scope>NUCLEOTIDE SEQUENCE [LARGE SCALE GENOMIC DNA]</scope>
    <source>
        <strain evidence="3">CCM 8749</strain>
    </source>
</reference>
<name>A0ABW1ITE0_9BACL</name>
<dbReference type="EMBL" id="JBHSQV010000179">
    <property type="protein sequence ID" value="MFC5988326.1"/>
    <property type="molecule type" value="Genomic_DNA"/>
</dbReference>
<comment type="caution">
    <text evidence="2">The sequence shown here is derived from an EMBL/GenBank/DDBJ whole genome shotgun (WGS) entry which is preliminary data.</text>
</comment>
<dbReference type="RefSeq" id="WP_379895785.1">
    <property type="nucleotide sequence ID" value="NZ_CBCSCT010000015.1"/>
</dbReference>
<sequence length="44" mass="4930">MARRKLQQPKHKPQQEDVNKKAIYITGGIFVGIVVLLSVLLALD</sequence>
<evidence type="ECO:0000256" key="1">
    <source>
        <dbReference type="SAM" id="Phobius"/>
    </source>
</evidence>
<evidence type="ECO:0000313" key="2">
    <source>
        <dbReference type="EMBL" id="MFC5988326.1"/>
    </source>
</evidence>
<keyword evidence="3" id="KW-1185">Reference proteome</keyword>
<keyword evidence="1" id="KW-0472">Membrane</keyword>
<protein>
    <submittedName>
        <fullName evidence="2">Uncharacterized protein</fullName>
    </submittedName>
</protein>